<dbReference type="GO" id="GO:0000978">
    <property type="term" value="F:RNA polymerase II cis-regulatory region sequence-specific DNA binding"/>
    <property type="evidence" value="ECO:0007669"/>
    <property type="project" value="TreeGrafter"/>
</dbReference>
<dbReference type="GO" id="GO:0005634">
    <property type="term" value="C:nucleus"/>
    <property type="evidence" value="ECO:0007669"/>
    <property type="project" value="UniProtKB-SubCell"/>
</dbReference>
<dbReference type="GO" id="GO:0055059">
    <property type="term" value="P:asymmetric neuroblast division"/>
    <property type="evidence" value="ECO:0007669"/>
    <property type="project" value="UniProtKB-ARBA"/>
</dbReference>
<dbReference type="SUPFAM" id="SSF57667">
    <property type="entry name" value="beta-beta-alpha zinc fingers"/>
    <property type="match status" value="2"/>
</dbReference>
<dbReference type="EMBL" id="CAJHJT010000034">
    <property type="protein sequence ID" value="CAD7004652.1"/>
    <property type="molecule type" value="Genomic_DNA"/>
</dbReference>
<feature type="domain" description="C2H2-type" evidence="14">
    <location>
        <begin position="713"/>
        <end position="731"/>
    </location>
</feature>
<feature type="compositionally biased region" description="Low complexity" evidence="13">
    <location>
        <begin position="502"/>
        <end position="513"/>
    </location>
</feature>
<feature type="domain" description="C2H2-type" evidence="14">
    <location>
        <begin position="631"/>
        <end position="658"/>
    </location>
</feature>
<dbReference type="SMART" id="SM00355">
    <property type="entry name" value="ZnF_C2H2"/>
    <property type="match status" value="5"/>
</dbReference>
<keyword evidence="5" id="KW-0862">Zinc</keyword>
<accession>A0A811UZE5</accession>
<dbReference type="GO" id="GO:0007417">
    <property type="term" value="P:central nervous system development"/>
    <property type="evidence" value="ECO:0007669"/>
    <property type="project" value="UniProtKB-ARBA"/>
</dbReference>
<dbReference type="InterPro" id="IPR050527">
    <property type="entry name" value="Snail/Krueppel_Znf"/>
</dbReference>
<dbReference type="FunFam" id="3.30.160.60:FF:000207">
    <property type="entry name" value="zinc finger protein SNAI2"/>
    <property type="match status" value="1"/>
</dbReference>
<feature type="region of interest" description="Disordered" evidence="13">
    <location>
        <begin position="755"/>
        <end position="788"/>
    </location>
</feature>
<comment type="subunit">
    <text evidence="9">Interacts (via SNAG domain) with LIMD1 (via LIM domains), WTIP (via LIM domains) and AJUBA (via LIM domains).</text>
</comment>
<evidence type="ECO:0000256" key="12">
    <source>
        <dbReference type="PROSITE-ProRule" id="PRU00042"/>
    </source>
</evidence>
<name>A0A811UZE5_CERCA</name>
<evidence type="ECO:0000256" key="2">
    <source>
        <dbReference type="ARBA" id="ARBA00022723"/>
    </source>
</evidence>
<evidence type="ECO:0000313" key="16">
    <source>
        <dbReference type="Proteomes" id="UP000606786"/>
    </source>
</evidence>
<evidence type="ECO:0000256" key="6">
    <source>
        <dbReference type="ARBA" id="ARBA00023125"/>
    </source>
</evidence>
<dbReference type="PROSITE" id="PS00028">
    <property type="entry name" value="ZINC_FINGER_C2H2_1"/>
    <property type="match status" value="4"/>
</dbReference>
<feature type="region of interest" description="Disordered" evidence="13">
    <location>
        <begin position="107"/>
        <end position="156"/>
    </location>
</feature>
<feature type="compositionally biased region" description="Low complexity" evidence="13">
    <location>
        <begin position="107"/>
        <end position="121"/>
    </location>
</feature>
<dbReference type="GO" id="GO:0008270">
    <property type="term" value="F:zinc ion binding"/>
    <property type="evidence" value="ECO:0007669"/>
    <property type="project" value="UniProtKB-KW"/>
</dbReference>
<evidence type="ECO:0000256" key="9">
    <source>
        <dbReference type="ARBA" id="ARBA00064979"/>
    </source>
</evidence>
<dbReference type="FunFam" id="3.30.160.60:FF:000169">
    <property type="entry name" value="transcriptional repressor scratch 2"/>
    <property type="match status" value="1"/>
</dbReference>
<dbReference type="InterPro" id="IPR036236">
    <property type="entry name" value="Znf_C2H2_sf"/>
</dbReference>
<dbReference type="OrthoDB" id="5428132at2759"/>
<evidence type="ECO:0000256" key="7">
    <source>
        <dbReference type="ARBA" id="ARBA00023242"/>
    </source>
</evidence>
<evidence type="ECO:0000256" key="4">
    <source>
        <dbReference type="ARBA" id="ARBA00022771"/>
    </source>
</evidence>
<dbReference type="InterPro" id="IPR013087">
    <property type="entry name" value="Znf_C2H2_type"/>
</dbReference>
<reference evidence="15" key="1">
    <citation type="submission" date="2020-11" db="EMBL/GenBank/DDBJ databases">
        <authorList>
            <person name="Whitehead M."/>
        </authorList>
    </citation>
    <scope>NUCLEOTIDE SEQUENCE</scope>
    <source>
        <strain evidence="15">EGII</strain>
    </source>
</reference>
<dbReference type="Proteomes" id="UP000606786">
    <property type="component" value="Unassembled WGS sequence"/>
</dbReference>
<feature type="domain" description="C2H2-type" evidence="14">
    <location>
        <begin position="657"/>
        <end position="684"/>
    </location>
</feature>
<dbReference type="FunFam" id="3.30.160.60:FF:001484">
    <property type="entry name" value="Uncharacterized protein, isoform B"/>
    <property type="match status" value="1"/>
</dbReference>
<keyword evidence="16" id="KW-1185">Reference proteome</keyword>
<dbReference type="AlphaFoldDB" id="A0A811UZE5"/>
<feature type="compositionally biased region" description="Low complexity" evidence="13">
    <location>
        <begin position="463"/>
        <end position="472"/>
    </location>
</feature>
<keyword evidence="4 12" id="KW-0863">Zinc-finger</keyword>
<dbReference type="PROSITE" id="PS50157">
    <property type="entry name" value="ZINC_FINGER_C2H2_2"/>
    <property type="match status" value="5"/>
</dbReference>
<dbReference type="GO" id="GO:0060562">
    <property type="term" value="P:epithelial tube morphogenesis"/>
    <property type="evidence" value="ECO:0007669"/>
    <property type="project" value="UniProtKB-ARBA"/>
</dbReference>
<keyword evidence="3" id="KW-0677">Repeat</keyword>
<dbReference type="PANTHER" id="PTHR24388">
    <property type="entry name" value="ZINC FINGER PROTEIN"/>
    <property type="match status" value="1"/>
</dbReference>
<evidence type="ECO:0000256" key="10">
    <source>
        <dbReference type="ARBA" id="ARBA00071743"/>
    </source>
</evidence>
<proteinExistence type="inferred from homology"/>
<feature type="region of interest" description="Disordered" evidence="13">
    <location>
        <begin position="445"/>
        <end position="513"/>
    </location>
</feature>
<dbReference type="GO" id="GO:0000981">
    <property type="term" value="F:DNA-binding transcription factor activity, RNA polymerase II-specific"/>
    <property type="evidence" value="ECO:0007669"/>
    <property type="project" value="TreeGrafter"/>
</dbReference>
<comment type="subcellular location">
    <subcellularLocation>
        <location evidence="1">Nucleus</location>
    </subcellularLocation>
</comment>
<evidence type="ECO:0000256" key="8">
    <source>
        <dbReference type="ARBA" id="ARBA00037948"/>
    </source>
</evidence>
<feature type="compositionally biased region" description="Polar residues" evidence="13">
    <location>
        <begin position="61"/>
        <end position="73"/>
    </location>
</feature>
<dbReference type="Pfam" id="PF00096">
    <property type="entry name" value="zf-C2H2"/>
    <property type="match status" value="4"/>
</dbReference>
<gene>
    <name evidence="15" type="ORF">CCAP1982_LOCUS13047</name>
</gene>
<feature type="compositionally biased region" description="Polar residues" evidence="13">
    <location>
        <begin position="474"/>
        <end position="487"/>
    </location>
</feature>
<dbReference type="GO" id="GO:2000177">
    <property type="term" value="P:regulation of neural precursor cell proliferation"/>
    <property type="evidence" value="ECO:0007669"/>
    <property type="project" value="UniProtKB-ARBA"/>
</dbReference>
<organism evidence="15 16">
    <name type="scientific">Ceratitis capitata</name>
    <name type="common">Mediterranean fruit fly</name>
    <name type="synonym">Tephritis capitata</name>
    <dbReference type="NCBI Taxonomy" id="7213"/>
    <lineage>
        <taxon>Eukaryota</taxon>
        <taxon>Metazoa</taxon>
        <taxon>Ecdysozoa</taxon>
        <taxon>Arthropoda</taxon>
        <taxon>Hexapoda</taxon>
        <taxon>Insecta</taxon>
        <taxon>Pterygota</taxon>
        <taxon>Neoptera</taxon>
        <taxon>Endopterygota</taxon>
        <taxon>Diptera</taxon>
        <taxon>Brachycera</taxon>
        <taxon>Muscomorpha</taxon>
        <taxon>Tephritoidea</taxon>
        <taxon>Tephritidae</taxon>
        <taxon>Ceratitis</taxon>
        <taxon>Ceratitis</taxon>
    </lineage>
</organism>
<keyword evidence="7" id="KW-0539">Nucleus</keyword>
<dbReference type="Gene3D" id="3.30.160.60">
    <property type="entry name" value="Classic Zinc Finger"/>
    <property type="match status" value="4"/>
</dbReference>
<protein>
    <recommendedName>
        <fullName evidence="10">Transcriptional repressor scratch 1</fullName>
    </recommendedName>
    <alternativeName>
        <fullName evidence="11">Scratch homolog 1 zinc finger protein</fullName>
    </alternativeName>
</protein>
<comment type="caution">
    <text evidence="15">The sequence shown here is derived from an EMBL/GenBank/DDBJ whole genome shotgun (WGS) entry which is preliminary data.</text>
</comment>
<dbReference type="GO" id="GO:0045944">
    <property type="term" value="P:positive regulation of transcription by RNA polymerase II"/>
    <property type="evidence" value="ECO:0007669"/>
    <property type="project" value="UniProtKB-ARBA"/>
</dbReference>
<evidence type="ECO:0000256" key="5">
    <source>
        <dbReference type="ARBA" id="ARBA00022833"/>
    </source>
</evidence>
<dbReference type="FunFam" id="3.30.160.60:FF:000043">
    <property type="entry name" value="Scratch family zinc finger 2"/>
    <property type="match status" value="1"/>
</dbReference>
<evidence type="ECO:0000256" key="3">
    <source>
        <dbReference type="ARBA" id="ARBA00022737"/>
    </source>
</evidence>
<evidence type="ECO:0000259" key="14">
    <source>
        <dbReference type="PROSITE" id="PS50157"/>
    </source>
</evidence>
<keyword evidence="2" id="KW-0479">Metal-binding</keyword>
<evidence type="ECO:0000256" key="1">
    <source>
        <dbReference type="ARBA" id="ARBA00004123"/>
    </source>
</evidence>
<evidence type="ECO:0000256" key="11">
    <source>
        <dbReference type="ARBA" id="ARBA00083685"/>
    </source>
</evidence>
<feature type="region of interest" description="Disordered" evidence="13">
    <location>
        <begin position="32"/>
        <end position="73"/>
    </location>
</feature>
<evidence type="ECO:0000256" key="13">
    <source>
        <dbReference type="SAM" id="MobiDB-lite"/>
    </source>
</evidence>
<feature type="domain" description="C2H2-type" evidence="14">
    <location>
        <begin position="600"/>
        <end position="627"/>
    </location>
</feature>
<dbReference type="Pfam" id="PF13912">
    <property type="entry name" value="zf-C2H2_6"/>
    <property type="match status" value="1"/>
</dbReference>
<feature type="region of interest" description="Disordered" evidence="13">
    <location>
        <begin position="262"/>
        <end position="289"/>
    </location>
</feature>
<comment type="similarity">
    <text evidence="8">Belongs to the snail C2H2-type zinc-finger protein family.</text>
</comment>
<dbReference type="PANTHER" id="PTHR24388:SF38">
    <property type="entry name" value="PROTEIN SNAIL"/>
    <property type="match status" value="1"/>
</dbReference>
<evidence type="ECO:0000313" key="15">
    <source>
        <dbReference type="EMBL" id="CAD7004652.1"/>
    </source>
</evidence>
<keyword evidence="6" id="KW-0238">DNA-binding</keyword>
<feature type="domain" description="C2H2-type" evidence="14">
    <location>
        <begin position="685"/>
        <end position="712"/>
    </location>
</feature>
<sequence>MSVDCMRPTGNKIVINSGATTRTTTLCYATKTSTPRLSHQQKHSAVRQHSAAVRSKRPTEKSTPSKKSQPVVPAQTNVAPLPLKQQQQQQQPTILVVQKTAVAAVAEAPTPTPTSQTPPTQAKAKHVSLTPLSRSITKRVRSNGSQKLSSSTDRRDHTDLDLDLESAASELEVCKRLEWSAAQSLVEMNAKEKQRRNAVVAAATVAQFGAEGKPSMASTKLTEPSLKTPMVKGAVLTNVNSNVNRDITNKVEQRRNVVKLNSRNNNTSTNDTMAGKGLTSLATSGGRSPAEDSKVIFYAPPAGGLSASTQPSNHSPAFAIKQEPIFPTFYRERSIEETEAAHDLLSLSQSLPPLTPPCVVTILHQQETSANCSTNNNNNNHILIQQQSHYQQQQQTGIMHEISSASKQQRAVVPQLHVSPQPLCAATIAADNFAIFTIEEITPPSHGQARLGQTGPPKIRYISNGSSSSYDSHTGGNTPDNSENCSPLTPPNSDHSSDIDIDMSSSSESGHSNSNYLKLWIDEPRGACKVRRTSSSGMAIGEVIDAKAAQSTKLGLNILDGRTKASRCSKEPLESLSAVNCRDSNVPESDSYVKKKRGNYKCSECGKQYATSSNLSRHKQTHRSLDSQSAKKCNTCGKAYVSMPALAMHLLTHKLSHSCDICGKLFSRPWLLQGHLRSHTGEKPYACSHCGKAFADRSNLRAHMQTHSMDKNFECKRCHKTFALKSYLNKHLESSCLKDVMNMSSEEAAEFYTVNEGTNGDGDVECEGEGESTTAHSSDDNDEDIVVA</sequence>